<keyword evidence="1" id="KW-0677">Repeat</keyword>
<dbReference type="OrthoDB" id="10262375at2759"/>
<feature type="region of interest" description="Disordered" evidence="3">
    <location>
        <begin position="356"/>
        <end position="379"/>
    </location>
</feature>
<dbReference type="GO" id="GO:0060271">
    <property type="term" value="P:cilium assembly"/>
    <property type="evidence" value="ECO:0007669"/>
    <property type="project" value="TreeGrafter"/>
</dbReference>
<protein>
    <submittedName>
        <fullName evidence="4">Uncharacterized protein</fullName>
    </submittedName>
</protein>
<dbReference type="GO" id="GO:0070062">
    <property type="term" value="C:extracellular exosome"/>
    <property type="evidence" value="ECO:0007669"/>
    <property type="project" value="TreeGrafter"/>
</dbReference>
<comment type="caution">
    <text evidence="4">The sequence shown here is derived from an EMBL/GenBank/DDBJ whole genome shotgun (WGS) entry which is preliminary data.</text>
</comment>
<evidence type="ECO:0000313" key="4">
    <source>
        <dbReference type="EMBL" id="RLN60453.1"/>
    </source>
</evidence>
<dbReference type="PANTHER" id="PTHR44314">
    <property type="entry name" value="CILIA- AND FLAGELLA-ASSOCIATED PROTEIN 70"/>
    <property type="match status" value="1"/>
</dbReference>
<dbReference type="InterPro" id="IPR052628">
    <property type="entry name" value="CFAP70"/>
</dbReference>
<keyword evidence="2" id="KW-0802">TPR repeat</keyword>
<accession>A0A3F2RMI8</accession>
<evidence type="ECO:0000256" key="2">
    <source>
        <dbReference type="ARBA" id="ARBA00022803"/>
    </source>
</evidence>
<name>A0A3F2RMI8_9STRA</name>
<dbReference type="EMBL" id="MBDO02000188">
    <property type="protein sequence ID" value="RLN60453.1"/>
    <property type="molecule type" value="Genomic_DNA"/>
</dbReference>
<dbReference type="PANTHER" id="PTHR44314:SF1">
    <property type="entry name" value="CILIA- AND FLAGELLA-ASSOCIATED PROTEIN 70"/>
    <property type="match status" value="1"/>
</dbReference>
<dbReference type="Proteomes" id="UP000277300">
    <property type="component" value="Unassembled WGS sequence"/>
</dbReference>
<sequence length="680" mass="76441">MVLQHTSTFILKRRHSPIFVDAIAMETQPPQEPSTGAFTVALHSLTWQPDAPNASTTKARQLWAFVQILLPPEQPLERVWFSGDNDNMFTKSLSLSTQSSGQTLAFDYNQSSRLVLLTIDSMEELMQAQLVLTLYSGSSRSRTTDFQLGKTQISLRAVLRGEKSQLQKVEILSPGEAFAMDVDIQCDVGLADFLLGARVLQAVLADYETTVQQAAALTTAMVAAGARVEAIVEILHTPLVLCPPQALETPSTPLKDLIPLRDLSAESEEQRDVYVDLRTQLRLVVVSLLREYEDVFHVDSDKKPGSDDYEADAPALRDEKKQTLIYRLNTQGVYHSFKESLKKRIVPVIRERFARSEASMSEEEDNGRTQPGDKTVDEKKKEQFGQIYTLLMQEVNAILHDTFYSDSNALLERTHAISERCPTLKEVTSILEVLRLKTVENEVSGDVEKSEMLHLDRIAYAEQHATRMQTQPNLQEKGDPDISRPSLLLMDAWYDYARFCIAQAKLEKAGAAFQQCLRLDTHAIHALVTLVAVQCELHDFARTELLAKSAVFEVQTLVRPNSKYSALAHALLAFFFSEFEGKDPTGNLTMFELQKAQQVLQNDTTINNRKEATHLKVRDVISGELRVMKRAIEAELSLRGSEGDEHSRAIRAIRPEDANEYKTMATQFQVDTTHVDEKDG</sequence>
<organism evidence="4 5">
    <name type="scientific">Phytophthora kernoviae</name>
    <dbReference type="NCBI Taxonomy" id="325452"/>
    <lineage>
        <taxon>Eukaryota</taxon>
        <taxon>Sar</taxon>
        <taxon>Stramenopiles</taxon>
        <taxon>Oomycota</taxon>
        <taxon>Peronosporomycetes</taxon>
        <taxon>Peronosporales</taxon>
        <taxon>Peronosporaceae</taxon>
        <taxon>Phytophthora</taxon>
    </lineage>
</organism>
<evidence type="ECO:0000256" key="1">
    <source>
        <dbReference type="ARBA" id="ARBA00022737"/>
    </source>
</evidence>
<dbReference type="GO" id="GO:0003341">
    <property type="term" value="P:cilium movement"/>
    <property type="evidence" value="ECO:0007669"/>
    <property type="project" value="TreeGrafter"/>
</dbReference>
<evidence type="ECO:0000256" key="3">
    <source>
        <dbReference type="SAM" id="MobiDB-lite"/>
    </source>
</evidence>
<gene>
    <name evidence="4" type="ORF">BBP00_00005978</name>
</gene>
<reference evidence="4 5" key="1">
    <citation type="submission" date="2018-07" db="EMBL/GenBank/DDBJ databases">
        <title>Genome sequencing of oomycete isolates from Chile give support for New Zealand origin for Phytophthora kernoviae and make available the first Nothophytophthora sp. genome.</title>
        <authorList>
            <person name="Studholme D.J."/>
            <person name="Sanfuentes E."/>
            <person name="Panda P."/>
            <person name="Hill R."/>
            <person name="Sambles C."/>
            <person name="Grant M."/>
            <person name="Williams N.M."/>
            <person name="Mcdougal R.L."/>
        </authorList>
    </citation>
    <scope>NUCLEOTIDE SEQUENCE [LARGE SCALE GENOMIC DNA]</scope>
    <source>
        <strain evidence="4">Chile6</strain>
    </source>
</reference>
<dbReference type="GO" id="GO:0031514">
    <property type="term" value="C:motile cilium"/>
    <property type="evidence" value="ECO:0007669"/>
    <property type="project" value="TreeGrafter"/>
</dbReference>
<proteinExistence type="predicted"/>
<evidence type="ECO:0000313" key="5">
    <source>
        <dbReference type="Proteomes" id="UP000277300"/>
    </source>
</evidence>
<dbReference type="AlphaFoldDB" id="A0A3F2RMI8"/>